<name>A0A316KXV1_9FLAO</name>
<organism evidence="1 2">
    <name type="scientific">Flagellimonas aquimarina</name>
    <dbReference type="NCBI Taxonomy" id="2201895"/>
    <lineage>
        <taxon>Bacteria</taxon>
        <taxon>Pseudomonadati</taxon>
        <taxon>Bacteroidota</taxon>
        <taxon>Flavobacteriia</taxon>
        <taxon>Flavobacteriales</taxon>
        <taxon>Flavobacteriaceae</taxon>
        <taxon>Flagellimonas</taxon>
    </lineage>
</organism>
<gene>
    <name evidence="1" type="ORF">DKG77_12260</name>
</gene>
<dbReference type="AlphaFoldDB" id="A0A316KXV1"/>
<keyword evidence="2" id="KW-1185">Reference proteome</keyword>
<dbReference type="Pfam" id="PF14412">
    <property type="entry name" value="AHH"/>
    <property type="match status" value="1"/>
</dbReference>
<proteinExistence type="predicted"/>
<evidence type="ECO:0000313" key="1">
    <source>
        <dbReference type="EMBL" id="PWL38992.1"/>
    </source>
</evidence>
<comment type="caution">
    <text evidence="1">The sequence shown here is derived from an EMBL/GenBank/DDBJ whole genome shotgun (WGS) entry which is preliminary data.</text>
</comment>
<accession>A0A316KXV1</accession>
<sequence>MKKLISKLFATLFTVVFFISCETEKVEIIKEDIDSSPVEYLDGYPFAGKNLNIDEIPDIKEYIFSKAGKDIFKEELIENKKEGVKVDSENVRKTWDENGNINYSFQFDYEGGQSNMFYNLIVGVSSEGIKQEPYVLSYEINEGNFEDFYDNNVPGGMDFSKFNGTINLNPFEYFFPDGNYLKSDCQTHDSNGDPINCEQIIIDGGSSGSSGSGGSYGGVPVSYTTIIYHIIPDGRVYEFGSRSVCQHPGDCLVVMVYNPSTSAMQKSAKADCDSCEVYPTAGVGINYHSAVGALGFKLQLDVTRKLALNEEAQYATKLNHFLIAENHSPASLSFAKELVEGLLDPIEQFAAKMTIDVISYDKIDGPYDSQYYDLINQYVTVDTTDPATINAFAANFAMQCAIIKLENHNWPDWKVYWEASREMVHLLLDVGGLVPVIGEVCDLVNGFIYTIEDDGVNATLSYAAAIPIAGWWATGAKYAKKLVDLGNGSKTTLKWVVQANNIISFGDRGQLAKILKTKGTGNHAHHIIPWEFGNLNIVQQAAKSKNAFHMNEALNGLPFNASNHLLGHQSYNTKVGTILSNISSLNPGMSDLQAYNELTSFANYMENLISSNPNLNLGQIADLISYP</sequence>
<evidence type="ECO:0000313" key="2">
    <source>
        <dbReference type="Proteomes" id="UP000245762"/>
    </source>
</evidence>
<dbReference type="PROSITE" id="PS51257">
    <property type="entry name" value="PROKAR_LIPOPROTEIN"/>
    <property type="match status" value="1"/>
</dbReference>
<dbReference type="EMBL" id="QGEG01000002">
    <property type="protein sequence ID" value="PWL38992.1"/>
    <property type="molecule type" value="Genomic_DNA"/>
</dbReference>
<dbReference type="RefSeq" id="WP_109663354.1">
    <property type="nucleotide sequence ID" value="NZ_QGEG01000002.1"/>
</dbReference>
<dbReference type="InterPro" id="IPR032871">
    <property type="entry name" value="AHH_dom_containing"/>
</dbReference>
<protein>
    <submittedName>
        <fullName evidence="1">Uncharacterized protein</fullName>
    </submittedName>
</protein>
<dbReference type="CDD" id="cd20745">
    <property type="entry name" value="FIX_RhsA_AHH_HNH-like"/>
    <property type="match status" value="1"/>
</dbReference>
<reference evidence="1 2" key="1">
    <citation type="submission" date="2018-05" db="EMBL/GenBank/DDBJ databases">
        <title>Complete genome sequence of Flagellimonas aquimarina ECD12 isolated from seaweed Ecklonia cava.</title>
        <authorList>
            <person name="Choi S."/>
            <person name="Seong C."/>
        </authorList>
    </citation>
    <scope>NUCLEOTIDE SEQUENCE [LARGE SCALE GENOMIC DNA]</scope>
    <source>
        <strain evidence="1 2">ECD12</strain>
    </source>
</reference>
<dbReference type="OrthoDB" id="3078827at2"/>
<dbReference type="Proteomes" id="UP000245762">
    <property type="component" value="Unassembled WGS sequence"/>
</dbReference>